<evidence type="ECO:0000256" key="1">
    <source>
        <dbReference type="ARBA" id="ARBA00005634"/>
    </source>
</evidence>
<evidence type="ECO:0000259" key="6">
    <source>
        <dbReference type="Pfam" id="PF04389"/>
    </source>
</evidence>
<evidence type="ECO:0000256" key="3">
    <source>
        <dbReference type="SAM" id="Phobius"/>
    </source>
</evidence>
<dbReference type="PANTHER" id="PTHR10404:SF71">
    <property type="entry name" value="CARBOXYPEPTIDASE TRE2, PUTATIVE (AFU_ORTHOLOGUE AFUA_3G10650)-RELATED"/>
    <property type="match status" value="1"/>
</dbReference>
<organism evidence="7 8">
    <name type="scientific">Pseudallescheria apiosperma</name>
    <name type="common">Scedosporium apiospermum</name>
    <dbReference type="NCBI Taxonomy" id="563466"/>
    <lineage>
        <taxon>Eukaryota</taxon>
        <taxon>Fungi</taxon>
        <taxon>Dikarya</taxon>
        <taxon>Ascomycota</taxon>
        <taxon>Pezizomycotina</taxon>
        <taxon>Sordariomycetes</taxon>
        <taxon>Hypocreomycetidae</taxon>
        <taxon>Microascales</taxon>
        <taxon>Microascaceae</taxon>
        <taxon>Scedosporium</taxon>
    </lineage>
</organism>
<sequence length="893" mass="99317">MNGHRDRALDADPPIPTYDEAVAAGTLWSHADERSGGDNTESQSLLPSHSNAGPSRHHPAGYRPPTVETDDEDSEWTSEEEDDDETIQVRREIHEMEIEEAEERTRSSIWGKRMPFSLSLPKWRWSWRFRIPRPQIRLPSRPEASGDGDVESGEGEGTRRRWNIPKVEPSVVLLFIARILALFVVIGFFYIIFVSDLLTGVANRVGAGIRPSIEDLRIFLHNHLDEAHMRTSVKHFTNYAHVAGTEGDYALAEDVREMFIRAELEDVTMDRYHVYLNYPKPGGRAVEVLGDDGNPVFAAKLEEEDIAGVSAGRQTFAFHAHSKSGDVKGPLIYANYGSREDFDMLKQAGISTEGAIALVRYSGTQKDLALKVKAAELAGFIGCIVYNDPADNGFRKGDVAPHGRFMPADAVSRGSVSSSRWVVGDVLTPGRSSTKDAERVSKSDAAALPGIPSLPLASRDAGPLLKAIKGFGQPTWHAWVGGVPDIGDWWTGNLSSPIVHLKNEQDEIERQAVWNVYGRIQGIEQNEKSIIIGNHRDSLAIGATNPHSGTSVMIELARVFGELRSRGWIPLRTIEFMSWDGAEYNLIGSTEYVELNEEDLRENAYAYINLDRAVVGSEFHASGSPVFNKLLFRILDRLWDPAFNTTLRDVWNNRNGVLENLDCESDHVAFQDIAGTSSVDLSFQGPGFPEFTSYDNFDWVEAIGDPGFTYHRMMAEIVGLMVLELSDRYILPFDMEHYANKLGTYVKELNVWAKGVASNAPGDKKPSLDLAPLIEAVKLVKASAHDFAMWEMEWDSTVLGGGGWESTFMNGRRKDYNNRMARFESELLDPAGIPGRTQFKHVVFGPSRWDDTTKSQFPAIRSLVEDGKWNEANVLVGQTAAILIKAAEQLKLG</sequence>
<evidence type="ECO:0000256" key="2">
    <source>
        <dbReference type="SAM" id="MobiDB-lite"/>
    </source>
</evidence>
<dbReference type="EMBL" id="JOWA01000011">
    <property type="protein sequence ID" value="KEZ46824.1"/>
    <property type="molecule type" value="Genomic_DNA"/>
</dbReference>
<dbReference type="InterPro" id="IPR036757">
    <property type="entry name" value="TFR-like_dimer_dom_sf"/>
</dbReference>
<dbReference type="KEGG" id="sapo:SAPIO_CDS0133"/>
<dbReference type="OMA" id="YPRKDGR"/>
<dbReference type="Gene3D" id="3.50.30.30">
    <property type="match status" value="1"/>
</dbReference>
<comment type="similarity">
    <text evidence="1">Belongs to the peptidase M28 family. M28B subfamily.</text>
</comment>
<dbReference type="PANTHER" id="PTHR10404">
    <property type="entry name" value="N-ACETYLATED-ALPHA-LINKED ACIDIC DIPEPTIDASE"/>
    <property type="match status" value="1"/>
</dbReference>
<feature type="domain" description="Transferrin receptor-like dimerisation" evidence="5">
    <location>
        <begin position="768"/>
        <end position="891"/>
    </location>
</feature>
<dbReference type="Pfam" id="PF04253">
    <property type="entry name" value="TFR_dimer"/>
    <property type="match status" value="1"/>
</dbReference>
<comment type="caution">
    <text evidence="7">The sequence shown here is derived from an EMBL/GenBank/DDBJ whole genome shotgun (WGS) entry which is preliminary data.</text>
</comment>
<dbReference type="SUPFAM" id="SSF47672">
    <property type="entry name" value="Transferrin receptor-like dimerisation domain"/>
    <property type="match status" value="1"/>
</dbReference>
<feature type="compositionally biased region" description="Basic and acidic residues" evidence="2">
    <location>
        <begin position="1"/>
        <end position="10"/>
    </location>
</feature>
<feature type="region of interest" description="Disordered" evidence="2">
    <location>
        <begin position="1"/>
        <end position="88"/>
    </location>
</feature>
<dbReference type="InterPro" id="IPR007484">
    <property type="entry name" value="Peptidase_M28"/>
</dbReference>
<name>A0A084GHL2_PSEDA</name>
<protein>
    <recommendedName>
        <fullName evidence="9">Glutamate carboxypeptidase</fullName>
    </recommendedName>
</protein>
<keyword evidence="3" id="KW-1133">Transmembrane helix</keyword>
<dbReference type="AlphaFoldDB" id="A0A084GHL2"/>
<dbReference type="CDD" id="cd02121">
    <property type="entry name" value="PA_GCPII_like"/>
    <property type="match status" value="1"/>
</dbReference>
<keyword evidence="3" id="KW-0812">Transmembrane</keyword>
<evidence type="ECO:0000259" key="5">
    <source>
        <dbReference type="Pfam" id="PF04253"/>
    </source>
</evidence>
<dbReference type="RefSeq" id="XP_016646623.1">
    <property type="nucleotide sequence ID" value="XM_016782990.1"/>
</dbReference>
<keyword evidence="8" id="KW-1185">Reference proteome</keyword>
<dbReference type="Pfam" id="PF04389">
    <property type="entry name" value="Peptidase_M28"/>
    <property type="match status" value="1"/>
</dbReference>
<dbReference type="Proteomes" id="UP000028545">
    <property type="component" value="Unassembled WGS sequence"/>
</dbReference>
<feature type="compositionally biased region" description="Polar residues" evidence="2">
    <location>
        <begin position="37"/>
        <end position="53"/>
    </location>
</feature>
<proteinExistence type="inferred from homology"/>
<feature type="domain" description="Peptidase M28" evidence="6">
    <location>
        <begin position="515"/>
        <end position="696"/>
    </location>
</feature>
<dbReference type="HOGENOM" id="CLU_005688_1_0_1"/>
<feature type="region of interest" description="Disordered" evidence="2">
    <location>
        <begin position="138"/>
        <end position="158"/>
    </location>
</feature>
<evidence type="ECO:0008006" key="9">
    <source>
        <dbReference type="Google" id="ProtNLM"/>
    </source>
</evidence>
<dbReference type="SUPFAM" id="SSF53187">
    <property type="entry name" value="Zn-dependent exopeptidases"/>
    <property type="match status" value="1"/>
</dbReference>
<dbReference type="InterPro" id="IPR039373">
    <property type="entry name" value="Peptidase_M28B"/>
</dbReference>
<gene>
    <name evidence="7" type="ORF">SAPIO_CDS0133</name>
</gene>
<dbReference type="Gene3D" id="1.20.930.40">
    <property type="entry name" value="Transferrin receptor-like, dimerisation domain"/>
    <property type="match status" value="1"/>
</dbReference>
<dbReference type="InterPro" id="IPR003137">
    <property type="entry name" value="PA_domain"/>
</dbReference>
<dbReference type="VEuPathDB" id="FungiDB:SAPIO_CDS0133"/>
<feature type="transmembrane region" description="Helical" evidence="3">
    <location>
        <begin position="171"/>
        <end position="193"/>
    </location>
</feature>
<dbReference type="InterPro" id="IPR046450">
    <property type="entry name" value="PA_dom_sf"/>
</dbReference>
<evidence type="ECO:0000313" key="7">
    <source>
        <dbReference type="EMBL" id="KEZ46824.1"/>
    </source>
</evidence>
<dbReference type="GO" id="GO:0004180">
    <property type="term" value="F:carboxypeptidase activity"/>
    <property type="evidence" value="ECO:0007669"/>
    <property type="project" value="TreeGrafter"/>
</dbReference>
<dbReference type="CDD" id="cd08022">
    <property type="entry name" value="M28_PSMA_like"/>
    <property type="match status" value="1"/>
</dbReference>
<dbReference type="OrthoDB" id="5841748at2759"/>
<dbReference type="InterPro" id="IPR007365">
    <property type="entry name" value="TFR-like_dimer_dom"/>
</dbReference>
<keyword evidence="3" id="KW-0472">Membrane</keyword>
<evidence type="ECO:0000313" key="8">
    <source>
        <dbReference type="Proteomes" id="UP000028545"/>
    </source>
</evidence>
<dbReference type="FunFam" id="3.40.630.10:FF:000101">
    <property type="entry name" value="N-acetylated alpha-linked acidic dipeptidase like 1"/>
    <property type="match status" value="1"/>
</dbReference>
<reference evidence="7 8" key="1">
    <citation type="journal article" date="2014" name="Genome Announc.">
        <title>Draft genome sequence of the pathogenic fungus Scedosporium apiospermum.</title>
        <authorList>
            <person name="Vandeputte P."/>
            <person name="Ghamrawi S."/>
            <person name="Rechenmann M."/>
            <person name="Iltis A."/>
            <person name="Giraud S."/>
            <person name="Fleury M."/>
            <person name="Thornton C."/>
            <person name="Delhaes L."/>
            <person name="Meyer W."/>
            <person name="Papon N."/>
            <person name="Bouchara J.P."/>
        </authorList>
    </citation>
    <scope>NUCLEOTIDE SEQUENCE [LARGE SCALE GENOMIC DNA]</scope>
    <source>
        <strain evidence="7 8">IHEM 14462</strain>
    </source>
</reference>
<accession>A0A084GHL2</accession>
<dbReference type="Gene3D" id="3.40.630.10">
    <property type="entry name" value="Zn peptidases"/>
    <property type="match status" value="1"/>
</dbReference>
<feature type="domain" description="PA" evidence="4">
    <location>
        <begin position="327"/>
        <end position="415"/>
    </location>
</feature>
<feature type="compositionally biased region" description="Acidic residues" evidence="2">
    <location>
        <begin position="68"/>
        <end position="86"/>
    </location>
</feature>
<evidence type="ECO:0000259" key="4">
    <source>
        <dbReference type="Pfam" id="PF02225"/>
    </source>
</evidence>
<dbReference type="Pfam" id="PF02225">
    <property type="entry name" value="PA"/>
    <property type="match status" value="1"/>
</dbReference>
<dbReference type="GeneID" id="27718285"/>
<dbReference type="SUPFAM" id="SSF52025">
    <property type="entry name" value="PA domain"/>
    <property type="match status" value="1"/>
</dbReference>